<feature type="compositionally biased region" description="Basic and acidic residues" evidence="1">
    <location>
        <begin position="158"/>
        <end position="170"/>
    </location>
</feature>
<accession>A0A9P5CR47</accession>
<feature type="region of interest" description="Disordered" evidence="1">
    <location>
        <begin position="258"/>
        <end position="323"/>
    </location>
</feature>
<dbReference type="OrthoDB" id="5077519at2759"/>
<feature type="compositionally biased region" description="Low complexity" evidence="1">
    <location>
        <begin position="218"/>
        <end position="227"/>
    </location>
</feature>
<feature type="compositionally biased region" description="Basic and acidic residues" evidence="1">
    <location>
        <begin position="185"/>
        <end position="194"/>
    </location>
</feature>
<keyword evidence="3" id="KW-1185">Reference proteome</keyword>
<name>A0A9P5CR47_CRYP1</name>
<dbReference type="EMBL" id="MU032345">
    <property type="protein sequence ID" value="KAF3768184.1"/>
    <property type="molecule type" value="Genomic_DNA"/>
</dbReference>
<dbReference type="AlphaFoldDB" id="A0A9P5CR47"/>
<comment type="caution">
    <text evidence="2">The sequence shown here is derived from an EMBL/GenBank/DDBJ whole genome shotgun (WGS) entry which is preliminary data.</text>
</comment>
<feature type="region of interest" description="Disordered" evidence="1">
    <location>
        <begin position="104"/>
        <end position="227"/>
    </location>
</feature>
<evidence type="ECO:0000256" key="1">
    <source>
        <dbReference type="SAM" id="MobiDB-lite"/>
    </source>
</evidence>
<reference evidence="2" key="1">
    <citation type="journal article" date="2020" name="Phytopathology">
        <title>Genome sequence of the chestnut blight fungus Cryphonectria parasitica EP155: A fundamental resource for an archetypical invasive plant pathogen.</title>
        <authorList>
            <person name="Crouch J.A."/>
            <person name="Dawe A."/>
            <person name="Aerts A."/>
            <person name="Barry K."/>
            <person name="Churchill A.C.L."/>
            <person name="Grimwood J."/>
            <person name="Hillman B."/>
            <person name="Milgroom M.G."/>
            <person name="Pangilinan J."/>
            <person name="Smith M."/>
            <person name="Salamov A."/>
            <person name="Schmutz J."/>
            <person name="Yadav J."/>
            <person name="Grigoriev I.V."/>
            <person name="Nuss D."/>
        </authorList>
    </citation>
    <scope>NUCLEOTIDE SEQUENCE</scope>
    <source>
        <strain evidence="2">EP155</strain>
    </source>
</reference>
<proteinExistence type="predicted"/>
<organism evidence="2 3">
    <name type="scientific">Cryphonectria parasitica (strain ATCC 38755 / EP155)</name>
    <dbReference type="NCBI Taxonomy" id="660469"/>
    <lineage>
        <taxon>Eukaryota</taxon>
        <taxon>Fungi</taxon>
        <taxon>Dikarya</taxon>
        <taxon>Ascomycota</taxon>
        <taxon>Pezizomycotina</taxon>
        <taxon>Sordariomycetes</taxon>
        <taxon>Sordariomycetidae</taxon>
        <taxon>Diaporthales</taxon>
        <taxon>Cryphonectriaceae</taxon>
        <taxon>Cryphonectria-Endothia species complex</taxon>
        <taxon>Cryphonectria</taxon>
    </lineage>
</organism>
<dbReference type="RefSeq" id="XP_040779145.1">
    <property type="nucleotide sequence ID" value="XM_040922488.1"/>
</dbReference>
<feature type="compositionally biased region" description="Low complexity" evidence="1">
    <location>
        <begin position="258"/>
        <end position="285"/>
    </location>
</feature>
<feature type="compositionally biased region" description="Basic and acidic residues" evidence="1">
    <location>
        <begin position="105"/>
        <end position="128"/>
    </location>
</feature>
<gene>
    <name evidence="2" type="ORF">M406DRAFT_349692</name>
</gene>
<sequence>MAFCHPPKLPSETQHEYSKRCMIARAAWRQQKLDRYSRRKSRLLSPDSDDANKEDLTQTLLLVGEDILIELGQASREDFIRQPRQEEPPARVYAGKTLSEISGSLEERSEFSDEWLDDRKPQRQRESPLPRSKTPEIPANKRKRGWHEGPDEQAAQPDTRRRIITKDTHTSRTASQSGRKRKRGSDHEAARETSSDPAAKRKRVKSDLEEKPAPVQPASLASSSSSLITARVTRARRRQLSGLNARLLQLGQRGQLSLQEEQAPEAQAQEQAQEQAQAEAHAPKAATDRSKGPPASTKTPPRVKAKATTAINTRSKARSVKTRAGDSIGATRIESLYDDVYLQSWTRGAARRHWVVVQKNGSMIRPVAGRSADAHLRSVRERERVFSRAKASAEDSVKATTAGLAATSLWMERTRWGITYNGAGRVVSSFRRGCVRRALCRPRMS</sequence>
<evidence type="ECO:0000313" key="2">
    <source>
        <dbReference type="EMBL" id="KAF3768184.1"/>
    </source>
</evidence>
<protein>
    <submittedName>
        <fullName evidence="2">Uncharacterized protein</fullName>
    </submittedName>
</protein>
<evidence type="ECO:0000313" key="3">
    <source>
        <dbReference type="Proteomes" id="UP000803844"/>
    </source>
</evidence>
<dbReference type="Proteomes" id="UP000803844">
    <property type="component" value="Unassembled WGS sequence"/>
</dbReference>
<dbReference type="GeneID" id="63839617"/>